<sequence>MDTVRALSEDIGIRLVGTQELDEAAHYLVARAHELKAMAEEQRPDLLVEVDVEEVSGGLNLVFMGTSITNAYHNLTNIVLRISPKRALGQPAVLINAHFDSSFGSPGASDCAGCVGVALEVARVAIASPELQLPVPLMLLLNGGEETVLTAAHGFMQHSSWAKQVGVFINLESTGPGGPDVVFQHTGAWTLDAYGKGARFPHGSVFAQDFFETRLLSMDTDFRVLSADYLGALPGIDIAQVLDGAAYHTHLDNVQRLRKGTLQMLGENVVGTVLEMGKHLRQQGAQPLPAGDAEGAVFFDILGTSWVQYPMRTGRWLHALVLPLALAAVSLLPRYRSGPGRWALCGKGAALWAASTLACIALPACLGAARVAVTGRPIAWFGRPLLAYAMYLPAAVAGALLPYAAVPKPSQQAAITHGAAIAHAALAALMSAAGLKSSFALALWALTGVLCLLCPRQAGARPRLFWTLAVTAPALVSVASFGTLPVFVMEHISLSGKGDGPLGAAAADVAVGVLFGLAATLIIGHLRVALAHAVQPHMGRYIAGLLLVSAGFAAVLSAQPHPYSAVFPKRILLQHVVRLDNSSQDSRWVVGTLDVIPVEIALPPNISKRATDYPDDWQVFPLSLCTASRKHRMFTLPPWSTQAYKHIWKAALNTEWMGQLL</sequence>
<dbReference type="EMBL" id="CAUYUE010000008">
    <property type="protein sequence ID" value="CAK0783464.1"/>
    <property type="molecule type" value="Genomic_DNA"/>
</dbReference>
<feature type="transmembrane region" description="Helical" evidence="14">
    <location>
        <begin position="465"/>
        <end position="489"/>
    </location>
</feature>
<dbReference type="GO" id="GO:0008235">
    <property type="term" value="F:metalloexopeptidase activity"/>
    <property type="evidence" value="ECO:0007669"/>
    <property type="project" value="InterPro"/>
</dbReference>
<evidence type="ECO:0000313" key="16">
    <source>
        <dbReference type="EMBL" id="CAK0783464.1"/>
    </source>
</evidence>
<keyword evidence="5 14" id="KW-0812">Transmembrane</keyword>
<keyword evidence="8" id="KW-0256">Endoplasmic reticulum</keyword>
<keyword evidence="13" id="KW-0325">Glycoprotein</keyword>
<evidence type="ECO:0000256" key="13">
    <source>
        <dbReference type="ARBA" id="ARBA00023180"/>
    </source>
</evidence>
<proteinExistence type="inferred from homology"/>
<keyword evidence="6" id="KW-0479">Metal-binding</keyword>
<evidence type="ECO:0000256" key="5">
    <source>
        <dbReference type="ARBA" id="ARBA00022692"/>
    </source>
</evidence>
<dbReference type="AlphaFoldDB" id="A0AAV1I7Y3"/>
<keyword evidence="9" id="KW-0862">Zinc</keyword>
<feature type="transmembrane region" description="Helical" evidence="14">
    <location>
        <begin position="316"/>
        <end position="335"/>
    </location>
</feature>
<dbReference type="FunFam" id="3.40.630.10:FF:000008">
    <property type="entry name" value="Endoplasmic reticulum metallopeptidase 1"/>
    <property type="match status" value="1"/>
</dbReference>
<dbReference type="SUPFAM" id="SSF53187">
    <property type="entry name" value="Zn-dependent exopeptidases"/>
    <property type="match status" value="1"/>
</dbReference>
<comment type="subcellular location">
    <subcellularLocation>
        <location evidence="2">Endoplasmic reticulum membrane</location>
        <topology evidence="2">Multi-pass membrane protein</topology>
    </subcellularLocation>
</comment>
<comment type="similarity">
    <text evidence="3">Belongs to the peptidase M28 family.</text>
</comment>
<dbReference type="Gene3D" id="3.40.630.10">
    <property type="entry name" value="Zn peptidases"/>
    <property type="match status" value="1"/>
</dbReference>
<dbReference type="PANTHER" id="PTHR12147">
    <property type="entry name" value="METALLOPEPTIDASE M28 FAMILY MEMBER"/>
    <property type="match status" value="1"/>
</dbReference>
<evidence type="ECO:0000256" key="9">
    <source>
        <dbReference type="ARBA" id="ARBA00022833"/>
    </source>
</evidence>
<evidence type="ECO:0000313" key="17">
    <source>
        <dbReference type="Proteomes" id="UP001314263"/>
    </source>
</evidence>
<dbReference type="CDD" id="cd03875">
    <property type="entry name" value="M28_Fxna_like"/>
    <property type="match status" value="1"/>
</dbReference>
<feature type="transmembrane region" description="Helical" evidence="14">
    <location>
        <begin position="385"/>
        <end position="405"/>
    </location>
</feature>
<organism evidence="16 17">
    <name type="scientific">Coccomyxa viridis</name>
    <dbReference type="NCBI Taxonomy" id="1274662"/>
    <lineage>
        <taxon>Eukaryota</taxon>
        <taxon>Viridiplantae</taxon>
        <taxon>Chlorophyta</taxon>
        <taxon>core chlorophytes</taxon>
        <taxon>Trebouxiophyceae</taxon>
        <taxon>Trebouxiophyceae incertae sedis</taxon>
        <taxon>Coccomyxaceae</taxon>
        <taxon>Coccomyxa</taxon>
    </lineage>
</organism>
<protein>
    <recommendedName>
        <fullName evidence="15">Peptidase M28 domain-containing protein</fullName>
    </recommendedName>
</protein>
<evidence type="ECO:0000256" key="12">
    <source>
        <dbReference type="ARBA" id="ARBA00023136"/>
    </source>
</evidence>
<keyword evidence="17" id="KW-1185">Reference proteome</keyword>
<dbReference type="GO" id="GO:0006508">
    <property type="term" value="P:proteolysis"/>
    <property type="evidence" value="ECO:0007669"/>
    <property type="project" value="UniProtKB-KW"/>
</dbReference>
<feature type="transmembrane region" description="Helical" evidence="14">
    <location>
        <begin position="425"/>
        <end position="453"/>
    </location>
</feature>
<keyword evidence="10 14" id="KW-1133">Transmembrane helix</keyword>
<dbReference type="PANTHER" id="PTHR12147:SF22">
    <property type="entry name" value="ENDOPLASMIC RETICULUM METALLOPEPTIDASE 1"/>
    <property type="match status" value="1"/>
</dbReference>
<evidence type="ECO:0000256" key="6">
    <source>
        <dbReference type="ARBA" id="ARBA00022723"/>
    </source>
</evidence>
<comment type="caution">
    <text evidence="16">The sequence shown here is derived from an EMBL/GenBank/DDBJ whole genome shotgun (WGS) entry which is preliminary data.</text>
</comment>
<evidence type="ECO:0000256" key="10">
    <source>
        <dbReference type="ARBA" id="ARBA00022989"/>
    </source>
</evidence>
<keyword evidence="11" id="KW-0482">Metalloprotease</keyword>
<comment type="cofactor">
    <cofactor evidence="1">
        <name>Zn(2+)</name>
        <dbReference type="ChEBI" id="CHEBI:29105"/>
    </cofactor>
</comment>
<evidence type="ECO:0000256" key="1">
    <source>
        <dbReference type="ARBA" id="ARBA00001947"/>
    </source>
</evidence>
<dbReference type="Pfam" id="PF04389">
    <property type="entry name" value="Peptidase_M28"/>
    <property type="match status" value="1"/>
</dbReference>
<reference evidence="16 17" key="1">
    <citation type="submission" date="2023-10" db="EMBL/GenBank/DDBJ databases">
        <authorList>
            <person name="Maclean D."/>
            <person name="Macfadyen A."/>
        </authorList>
    </citation>
    <scope>NUCLEOTIDE SEQUENCE [LARGE SCALE GENOMIC DNA]</scope>
</reference>
<evidence type="ECO:0000259" key="15">
    <source>
        <dbReference type="Pfam" id="PF04389"/>
    </source>
</evidence>
<feature type="transmembrane region" description="Helical" evidence="14">
    <location>
        <begin position="541"/>
        <end position="558"/>
    </location>
</feature>
<dbReference type="InterPro" id="IPR048024">
    <property type="entry name" value="Fxna-like_M28_dom"/>
</dbReference>
<feature type="domain" description="Peptidase M28" evidence="15">
    <location>
        <begin position="77"/>
        <end position="271"/>
    </location>
</feature>
<accession>A0AAV1I7Y3</accession>
<dbReference type="GO" id="GO:0046872">
    <property type="term" value="F:metal ion binding"/>
    <property type="evidence" value="ECO:0007669"/>
    <property type="project" value="UniProtKB-KW"/>
</dbReference>
<keyword evidence="12 14" id="KW-0472">Membrane</keyword>
<evidence type="ECO:0000256" key="7">
    <source>
        <dbReference type="ARBA" id="ARBA00022801"/>
    </source>
</evidence>
<evidence type="ECO:0000256" key="8">
    <source>
        <dbReference type="ARBA" id="ARBA00022824"/>
    </source>
</evidence>
<keyword evidence="7" id="KW-0378">Hydrolase</keyword>
<gene>
    <name evidence="16" type="ORF">CVIRNUC_006663</name>
</gene>
<evidence type="ECO:0000256" key="14">
    <source>
        <dbReference type="SAM" id="Phobius"/>
    </source>
</evidence>
<feature type="transmembrane region" description="Helical" evidence="14">
    <location>
        <begin position="350"/>
        <end position="373"/>
    </location>
</feature>
<dbReference type="InterPro" id="IPR007484">
    <property type="entry name" value="Peptidase_M28"/>
</dbReference>
<dbReference type="GO" id="GO:0005789">
    <property type="term" value="C:endoplasmic reticulum membrane"/>
    <property type="evidence" value="ECO:0007669"/>
    <property type="project" value="UniProtKB-SubCell"/>
</dbReference>
<evidence type="ECO:0000256" key="3">
    <source>
        <dbReference type="ARBA" id="ARBA00010918"/>
    </source>
</evidence>
<evidence type="ECO:0000256" key="11">
    <source>
        <dbReference type="ARBA" id="ARBA00023049"/>
    </source>
</evidence>
<name>A0AAV1I7Y3_9CHLO</name>
<feature type="transmembrane region" description="Helical" evidence="14">
    <location>
        <begin position="509"/>
        <end position="529"/>
    </location>
</feature>
<dbReference type="Proteomes" id="UP001314263">
    <property type="component" value="Unassembled WGS sequence"/>
</dbReference>
<evidence type="ECO:0000256" key="2">
    <source>
        <dbReference type="ARBA" id="ARBA00004477"/>
    </source>
</evidence>
<evidence type="ECO:0000256" key="4">
    <source>
        <dbReference type="ARBA" id="ARBA00022670"/>
    </source>
</evidence>
<dbReference type="InterPro" id="IPR045175">
    <property type="entry name" value="M28_fam"/>
</dbReference>
<keyword evidence="4" id="KW-0645">Protease</keyword>